<dbReference type="Gramene" id="ESR53664">
    <property type="protein sequence ID" value="ESR53664"/>
    <property type="gene ID" value="CICLE_v10021045mg"/>
</dbReference>
<feature type="compositionally biased region" description="Basic residues" evidence="1">
    <location>
        <begin position="86"/>
        <end position="103"/>
    </location>
</feature>
<dbReference type="PANTHER" id="PTHR33270:SF6">
    <property type="entry name" value="OS02G0448600 PROTEIN"/>
    <property type="match status" value="1"/>
</dbReference>
<dbReference type="AlphaFoldDB" id="V4VLP2"/>
<evidence type="ECO:0000313" key="3">
    <source>
        <dbReference type="EMBL" id="ESR53664.1"/>
    </source>
</evidence>
<evidence type="ECO:0000256" key="1">
    <source>
        <dbReference type="SAM" id="MobiDB-lite"/>
    </source>
</evidence>
<dbReference type="eggNOG" id="KOG4197">
    <property type="taxonomic scope" value="Eukaryota"/>
</dbReference>
<feature type="region of interest" description="Disordered" evidence="1">
    <location>
        <begin position="75"/>
        <end position="149"/>
    </location>
</feature>
<dbReference type="EMBL" id="KI536661">
    <property type="protein sequence ID" value="ESR53664.1"/>
    <property type="molecule type" value="Genomic_DNA"/>
</dbReference>
<dbReference type="STRING" id="85681.V4VLP2"/>
<dbReference type="Pfam" id="PF23156">
    <property type="entry name" value="DUF7054"/>
    <property type="match status" value="1"/>
</dbReference>
<proteinExistence type="predicted"/>
<feature type="domain" description="DUF7054" evidence="2">
    <location>
        <begin position="191"/>
        <end position="275"/>
    </location>
</feature>
<feature type="compositionally biased region" description="Basic and acidic residues" evidence="1">
    <location>
        <begin position="140"/>
        <end position="149"/>
    </location>
</feature>
<feature type="compositionally biased region" description="Basic residues" evidence="1">
    <location>
        <begin position="110"/>
        <end position="126"/>
    </location>
</feature>
<reference evidence="3 4" key="1">
    <citation type="submission" date="2013-10" db="EMBL/GenBank/DDBJ databases">
        <authorList>
            <consortium name="International Citrus Genome Consortium"/>
            <person name="Jenkins J."/>
            <person name="Schmutz J."/>
            <person name="Prochnik S."/>
            <person name="Rokhsar D."/>
            <person name="Gmitter F."/>
            <person name="Ollitrault P."/>
            <person name="Machado M."/>
            <person name="Talon M."/>
            <person name="Wincker P."/>
            <person name="Jaillon O."/>
            <person name="Morgante M."/>
        </authorList>
    </citation>
    <scope>NUCLEOTIDE SEQUENCE</scope>
    <source>
        <strain evidence="4">cv. Clemenules</strain>
    </source>
</reference>
<dbReference type="KEGG" id="cic:CICLE_v10021045mg"/>
<evidence type="ECO:0000313" key="4">
    <source>
        <dbReference type="Proteomes" id="UP000030687"/>
    </source>
</evidence>
<dbReference type="InterPro" id="IPR040358">
    <property type="entry name" value="At4g22758-like"/>
</dbReference>
<protein>
    <recommendedName>
        <fullName evidence="2">DUF7054 domain-containing protein</fullName>
    </recommendedName>
</protein>
<organism evidence="3 4">
    <name type="scientific">Citrus clementina</name>
    <name type="common">Clementine</name>
    <name type="synonym">Citrus deliciosa x Citrus sinensis</name>
    <dbReference type="NCBI Taxonomy" id="85681"/>
    <lineage>
        <taxon>Eukaryota</taxon>
        <taxon>Viridiplantae</taxon>
        <taxon>Streptophyta</taxon>
        <taxon>Embryophyta</taxon>
        <taxon>Tracheophyta</taxon>
        <taxon>Spermatophyta</taxon>
        <taxon>Magnoliopsida</taxon>
        <taxon>eudicotyledons</taxon>
        <taxon>Gunneridae</taxon>
        <taxon>Pentapetalae</taxon>
        <taxon>rosids</taxon>
        <taxon>malvids</taxon>
        <taxon>Sapindales</taxon>
        <taxon>Rutaceae</taxon>
        <taxon>Aurantioideae</taxon>
        <taxon>Citrus</taxon>
    </lineage>
</organism>
<name>V4VLP2_CITCL</name>
<evidence type="ECO:0000259" key="2">
    <source>
        <dbReference type="Pfam" id="PF23156"/>
    </source>
</evidence>
<accession>V4VLP2</accession>
<dbReference type="Proteomes" id="UP000030687">
    <property type="component" value="Unassembled WGS sequence"/>
</dbReference>
<dbReference type="PANTHER" id="PTHR33270">
    <property type="entry name" value="BNAC05G50380D PROTEIN"/>
    <property type="match status" value="1"/>
</dbReference>
<dbReference type="InterPro" id="IPR055482">
    <property type="entry name" value="DUF7054"/>
</dbReference>
<sequence>MKGKNEVTQHNDTQQLLNAYKLPDFEAKQKNQLTFQLPIASFFFSSSLELEVLFLVCTLKTPNRTAPYFENKNTLGHINRHMPQSKLRRGVPARGSRRSRPLHAHQSPSPRRRGPLKKSRPTKMLKRCSSEPSLWIGKSHRGDADGDDHNRTISFGNETEEVLFRPQTCTSSPSLMALSPPSGPEMQGYKKDAKVVVNVTVEGSPGPIRTMVKLGSSVDDTIKIVVDKYNEEGRTPKLRKHPASSFELHHSHFSLQSLDKSELIGDAGSRSFYLRRSGSNCSSNGSLFSTNSEIVPANMGSPPPSPFLLSTFIARKFGKIVRRVHKLWKVVICMR</sequence>
<gene>
    <name evidence="3" type="ORF">CICLE_v10021045mg</name>
</gene>
<dbReference type="InParanoid" id="V4VLP2"/>
<dbReference type="OMA" id="NLHQSIA"/>
<keyword evidence="4" id="KW-1185">Reference proteome</keyword>
<dbReference type="FunCoup" id="V4VLP2">
    <property type="interactions" value="326"/>
</dbReference>